<reference evidence="1" key="1">
    <citation type="submission" date="2014-11" db="EMBL/GenBank/DDBJ databases">
        <authorList>
            <person name="Amaro Gonzalez C."/>
        </authorList>
    </citation>
    <scope>NUCLEOTIDE SEQUENCE</scope>
</reference>
<reference evidence="1" key="2">
    <citation type="journal article" date="2015" name="Fish Shellfish Immunol.">
        <title>Early steps in the European eel (Anguilla anguilla)-Vibrio vulnificus interaction in the gills: Role of the RtxA13 toxin.</title>
        <authorList>
            <person name="Callol A."/>
            <person name="Pajuelo D."/>
            <person name="Ebbesson L."/>
            <person name="Teles M."/>
            <person name="MacKenzie S."/>
            <person name="Amaro C."/>
        </authorList>
    </citation>
    <scope>NUCLEOTIDE SEQUENCE</scope>
</reference>
<dbReference type="AlphaFoldDB" id="A0A0E9SC64"/>
<proteinExistence type="predicted"/>
<accession>A0A0E9SC64</accession>
<sequence>MNNPQDRALCSLYGNSLLVSNCACERLPFLRNKICSV</sequence>
<dbReference type="EMBL" id="GBXM01069731">
    <property type="protein sequence ID" value="JAH38846.1"/>
    <property type="molecule type" value="Transcribed_RNA"/>
</dbReference>
<evidence type="ECO:0000313" key="1">
    <source>
        <dbReference type="EMBL" id="JAH38846.1"/>
    </source>
</evidence>
<organism evidence="1">
    <name type="scientific">Anguilla anguilla</name>
    <name type="common">European freshwater eel</name>
    <name type="synonym">Muraena anguilla</name>
    <dbReference type="NCBI Taxonomy" id="7936"/>
    <lineage>
        <taxon>Eukaryota</taxon>
        <taxon>Metazoa</taxon>
        <taxon>Chordata</taxon>
        <taxon>Craniata</taxon>
        <taxon>Vertebrata</taxon>
        <taxon>Euteleostomi</taxon>
        <taxon>Actinopterygii</taxon>
        <taxon>Neopterygii</taxon>
        <taxon>Teleostei</taxon>
        <taxon>Anguilliformes</taxon>
        <taxon>Anguillidae</taxon>
        <taxon>Anguilla</taxon>
    </lineage>
</organism>
<protein>
    <submittedName>
        <fullName evidence="1">Uncharacterized protein</fullName>
    </submittedName>
</protein>
<name>A0A0E9SC64_ANGAN</name>